<dbReference type="Pfam" id="PF07277">
    <property type="entry name" value="SapC"/>
    <property type="match status" value="1"/>
</dbReference>
<reference evidence="2" key="1">
    <citation type="journal article" date="2019" name="Int. J. Syst. Evol. Microbiol.">
        <title>The Global Catalogue of Microorganisms (GCM) 10K type strain sequencing project: providing services to taxonomists for standard genome sequencing and annotation.</title>
        <authorList>
            <consortium name="The Broad Institute Genomics Platform"/>
            <consortium name="The Broad Institute Genome Sequencing Center for Infectious Disease"/>
            <person name="Wu L."/>
            <person name="Ma J."/>
        </authorList>
    </citation>
    <scope>NUCLEOTIDE SEQUENCE [LARGE SCALE GENOMIC DNA]</scope>
    <source>
        <strain evidence="2">CCUG 55854</strain>
    </source>
</reference>
<dbReference type="Proteomes" id="UP001597033">
    <property type="component" value="Unassembled WGS sequence"/>
</dbReference>
<organism evidence="1 2">
    <name type="scientific">Pseudoxanthomonas kaohsiungensis</name>
    <dbReference type="NCBI Taxonomy" id="283923"/>
    <lineage>
        <taxon>Bacteria</taxon>
        <taxon>Pseudomonadati</taxon>
        <taxon>Pseudomonadota</taxon>
        <taxon>Gammaproteobacteria</taxon>
        <taxon>Lysobacterales</taxon>
        <taxon>Lysobacteraceae</taxon>
        <taxon>Pseudoxanthomonas</taxon>
    </lineage>
</organism>
<dbReference type="EMBL" id="JBHTKN010000017">
    <property type="protein sequence ID" value="MFD1043968.1"/>
    <property type="molecule type" value="Genomic_DNA"/>
</dbReference>
<evidence type="ECO:0000313" key="1">
    <source>
        <dbReference type="EMBL" id="MFD1043968.1"/>
    </source>
</evidence>
<comment type="caution">
    <text evidence="1">The sequence shown here is derived from an EMBL/GenBank/DDBJ whole genome shotgun (WGS) entry which is preliminary data.</text>
</comment>
<evidence type="ECO:0000313" key="2">
    <source>
        <dbReference type="Proteomes" id="UP001597033"/>
    </source>
</evidence>
<dbReference type="InterPro" id="IPR010836">
    <property type="entry name" value="SapC"/>
</dbReference>
<protein>
    <submittedName>
        <fullName evidence="1">SapC family protein</fullName>
    </submittedName>
</protein>
<dbReference type="RefSeq" id="WP_162378456.1">
    <property type="nucleotide sequence ID" value="NZ_JBHTKN010000017.1"/>
</dbReference>
<name>A0ABW3M0D6_9GAMM</name>
<gene>
    <name evidence="1" type="ORF">ACFQ2N_16570</name>
</gene>
<keyword evidence="2" id="KW-1185">Reference proteome</keyword>
<accession>A0ABW3M0D6</accession>
<sequence>MSNPVLLNHVEHRDLRVDARRGAAFGDDVMYAPAVPAEFRSLQAHYPIVFQRDAAGGFHPLALFGLRQGENLFLDGERWDATYIPLAIERQPFLIGVSGAEPMVHVDLDHPRVRAGTGEALFQGPGIASEFLERARTTLLMLHDGILATPAFVDALQRHQLLESFVLDIRLDDGSDNRLAGFHTIDERRLQALDGSALEQLSRDGHLLPAYMVLASLSRFRDLIERMNRRRAAGR</sequence>
<proteinExistence type="predicted"/>